<dbReference type="SUPFAM" id="SSF46785">
    <property type="entry name" value="Winged helix' DNA-binding domain"/>
    <property type="match status" value="1"/>
</dbReference>
<comment type="caution">
    <text evidence="5">The sequence shown here is derived from an EMBL/GenBank/DDBJ whole genome shotgun (WGS) entry which is preliminary data.</text>
</comment>
<dbReference type="GO" id="GO:0003677">
    <property type="term" value="F:DNA binding"/>
    <property type="evidence" value="ECO:0007669"/>
    <property type="project" value="UniProtKB-KW"/>
</dbReference>
<dbReference type="InterPro" id="IPR036388">
    <property type="entry name" value="WH-like_DNA-bd_sf"/>
</dbReference>
<accession>A0A4Q2EG15</accession>
<dbReference type="Proteomes" id="UP000290624">
    <property type="component" value="Unassembled WGS sequence"/>
</dbReference>
<dbReference type="InterPro" id="IPR000524">
    <property type="entry name" value="Tscrpt_reg_HTH_GntR"/>
</dbReference>
<dbReference type="Gene3D" id="1.20.120.530">
    <property type="entry name" value="GntR ligand-binding domain-like"/>
    <property type="match status" value="1"/>
</dbReference>
<dbReference type="CDD" id="cd07377">
    <property type="entry name" value="WHTH_GntR"/>
    <property type="match status" value="1"/>
</dbReference>
<keyword evidence="1" id="KW-0805">Transcription regulation</keyword>
<evidence type="ECO:0000256" key="2">
    <source>
        <dbReference type="ARBA" id="ARBA00023125"/>
    </source>
</evidence>
<keyword evidence="6" id="KW-1185">Reference proteome</keyword>
<sequence length="229" mass="24363">MQEAPRGLASEIADELRGRILSGAMPAGSQVPTEAGLTEEFGVSRTVVREALQQLRAGGLVESFQGRGSFVLSIPAEPADGLLKQVASRRDVVDLIEYRVGVESEIAAHAATRRSETQLLAIQRALDAFASVGGEPEKAVRADFAFHLAIAQATNNRLFLGALEELGPRMILLQRTGLDENSALTSASHLATVLAEHAQVVAAIQRSDPLAAAAAMRLHLSNSKSRLRP</sequence>
<dbReference type="Pfam" id="PF07729">
    <property type="entry name" value="FCD"/>
    <property type="match status" value="1"/>
</dbReference>
<dbReference type="GO" id="GO:0003700">
    <property type="term" value="F:DNA-binding transcription factor activity"/>
    <property type="evidence" value="ECO:0007669"/>
    <property type="project" value="InterPro"/>
</dbReference>
<gene>
    <name evidence="5" type="ORF">C1706_13040</name>
</gene>
<dbReference type="SMART" id="SM00895">
    <property type="entry name" value="FCD"/>
    <property type="match status" value="1"/>
</dbReference>
<dbReference type="InterPro" id="IPR011711">
    <property type="entry name" value="GntR_C"/>
</dbReference>
<dbReference type="InterPro" id="IPR008920">
    <property type="entry name" value="TF_FadR/GntR_C"/>
</dbReference>
<organism evidence="5 6">
    <name type="scientific">Propioniciclava flava</name>
    <dbReference type="NCBI Taxonomy" id="2072026"/>
    <lineage>
        <taxon>Bacteria</taxon>
        <taxon>Bacillati</taxon>
        <taxon>Actinomycetota</taxon>
        <taxon>Actinomycetes</taxon>
        <taxon>Propionibacteriales</taxon>
        <taxon>Propionibacteriaceae</taxon>
        <taxon>Propioniciclava</taxon>
    </lineage>
</organism>
<name>A0A4Q2EG15_9ACTN</name>
<dbReference type="AlphaFoldDB" id="A0A4Q2EG15"/>
<dbReference type="SUPFAM" id="SSF48008">
    <property type="entry name" value="GntR ligand-binding domain-like"/>
    <property type="match status" value="1"/>
</dbReference>
<keyword evidence="3" id="KW-0804">Transcription</keyword>
<dbReference type="RefSeq" id="WP_129459706.1">
    <property type="nucleotide sequence ID" value="NZ_PPCV01000011.1"/>
</dbReference>
<dbReference type="OrthoDB" id="4164516at2"/>
<dbReference type="EMBL" id="PPCV01000011">
    <property type="protein sequence ID" value="RXW31234.1"/>
    <property type="molecule type" value="Genomic_DNA"/>
</dbReference>
<evidence type="ECO:0000256" key="3">
    <source>
        <dbReference type="ARBA" id="ARBA00023163"/>
    </source>
</evidence>
<feature type="domain" description="HTH gntR-type" evidence="4">
    <location>
        <begin position="6"/>
        <end position="74"/>
    </location>
</feature>
<dbReference type="Pfam" id="PF00392">
    <property type="entry name" value="GntR"/>
    <property type="match status" value="1"/>
</dbReference>
<dbReference type="PANTHER" id="PTHR43537:SF5">
    <property type="entry name" value="UXU OPERON TRANSCRIPTIONAL REGULATOR"/>
    <property type="match status" value="1"/>
</dbReference>
<keyword evidence="2" id="KW-0238">DNA-binding</keyword>
<protein>
    <submittedName>
        <fullName evidence="5">GntR family transcriptional regulator</fullName>
    </submittedName>
</protein>
<dbReference type="PRINTS" id="PR00035">
    <property type="entry name" value="HTHGNTR"/>
</dbReference>
<dbReference type="SMART" id="SM00345">
    <property type="entry name" value="HTH_GNTR"/>
    <property type="match status" value="1"/>
</dbReference>
<dbReference type="PROSITE" id="PS50949">
    <property type="entry name" value="HTH_GNTR"/>
    <property type="match status" value="1"/>
</dbReference>
<evidence type="ECO:0000259" key="4">
    <source>
        <dbReference type="PROSITE" id="PS50949"/>
    </source>
</evidence>
<proteinExistence type="predicted"/>
<reference evidence="5 6" key="1">
    <citation type="submission" date="2018-01" db="EMBL/GenBank/DDBJ databases">
        <title>Lactibacter flavus gen. nov., sp. nov., a novel bacterium of the family Propionibacteriaceae isolated from raw milk and dairy products.</title>
        <authorList>
            <person name="Wenning M."/>
            <person name="Breitenwieser F."/>
            <person name="Huptas C."/>
            <person name="von Neubeck M."/>
            <person name="Busse H.-J."/>
            <person name="Scherer S."/>
        </authorList>
    </citation>
    <scope>NUCLEOTIDE SEQUENCE [LARGE SCALE GENOMIC DNA]</scope>
    <source>
        <strain evidence="5 6">VG341</strain>
    </source>
</reference>
<dbReference type="InterPro" id="IPR036390">
    <property type="entry name" value="WH_DNA-bd_sf"/>
</dbReference>
<evidence type="ECO:0000313" key="6">
    <source>
        <dbReference type="Proteomes" id="UP000290624"/>
    </source>
</evidence>
<dbReference type="Gene3D" id="1.10.10.10">
    <property type="entry name" value="Winged helix-like DNA-binding domain superfamily/Winged helix DNA-binding domain"/>
    <property type="match status" value="1"/>
</dbReference>
<evidence type="ECO:0000313" key="5">
    <source>
        <dbReference type="EMBL" id="RXW31234.1"/>
    </source>
</evidence>
<dbReference type="PANTHER" id="PTHR43537">
    <property type="entry name" value="TRANSCRIPTIONAL REGULATOR, GNTR FAMILY"/>
    <property type="match status" value="1"/>
</dbReference>
<evidence type="ECO:0000256" key="1">
    <source>
        <dbReference type="ARBA" id="ARBA00023015"/>
    </source>
</evidence>